<reference evidence="7 8" key="1">
    <citation type="submission" date="2020-08" db="EMBL/GenBank/DDBJ databases">
        <title>Genomic Encyclopedia of Type Strains, Phase IV (KMG-IV): sequencing the most valuable type-strain genomes for metagenomic binning, comparative biology and taxonomic classification.</title>
        <authorList>
            <person name="Goeker M."/>
        </authorList>
    </citation>
    <scope>NUCLEOTIDE SEQUENCE [LARGE SCALE GENOMIC DNA]</scope>
    <source>
        <strain evidence="7 8">DSM 103737</strain>
    </source>
</reference>
<dbReference type="AlphaFoldDB" id="A0A840CB24"/>
<comment type="caution">
    <text evidence="7">The sequence shown here is derived from an EMBL/GenBank/DDBJ whole genome shotgun (WGS) entry which is preliminary data.</text>
</comment>
<dbReference type="EMBL" id="JACIEN010000007">
    <property type="protein sequence ID" value="MBB4019477.1"/>
    <property type="molecule type" value="Genomic_DNA"/>
</dbReference>
<dbReference type="Gene3D" id="3.40.50.10490">
    <property type="entry name" value="Glucose-6-phosphate isomerase like protein, domain 1"/>
    <property type="match status" value="1"/>
</dbReference>
<dbReference type="GO" id="GO:0003700">
    <property type="term" value="F:DNA-binding transcription factor activity"/>
    <property type="evidence" value="ECO:0007669"/>
    <property type="project" value="InterPro"/>
</dbReference>
<evidence type="ECO:0000256" key="2">
    <source>
        <dbReference type="ARBA" id="ARBA00023125"/>
    </source>
</evidence>
<dbReference type="GO" id="GO:0003677">
    <property type="term" value="F:DNA binding"/>
    <property type="evidence" value="ECO:0007669"/>
    <property type="project" value="UniProtKB-KW"/>
</dbReference>
<organism evidence="7 8">
    <name type="scientific">Chelatococcus caeni</name>
    <dbReference type="NCBI Taxonomy" id="1348468"/>
    <lineage>
        <taxon>Bacteria</taxon>
        <taxon>Pseudomonadati</taxon>
        <taxon>Pseudomonadota</taxon>
        <taxon>Alphaproteobacteria</taxon>
        <taxon>Hyphomicrobiales</taxon>
        <taxon>Chelatococcaceae</taxon>
        <taxon>Chelatococcus</taxon>
    </lineage>
</organism>
<accession>A0A840CB24</accession>
<gene>
    <name evidence="7" type="ORF">GGR16_004528</name>
</gene>
<dbReference type="InterPro" id="IPR001347">
    <property type="entry name" value="SIS_dom"/>
</dbReference>
<dbReference type="GO" id="GO:0097367">
    <property type="term" value="F:carbohydrate derivative binding"/>
    <property type="evidence" value="ECO:0007669"/>
    <property type="project" value="InterPro"/>
</dbReference>
<dbReference type="Gene3D" id="1.10.10.10">
    <property type="entry name" value="Winged helix-like DNA-binding domain superfamily/Winged helix DNA-binding domain"/>
    <property type="match status" value="1"/>
</dbReference>
<evidence type="ECO:0000256" key="1">
    <source>
        <dbReference type="ARBA" id="ARBA00023015"/>
    </source>
</evidence>
<dbReference type="InterPro" id="IPR000281">
    <property type="entry name" value="HTH_RpiR"/>
</dbReference>
<keyword evidence="3" id="KW-0804">Transcription</keyword>
<evidence type="ECO:0000313" key="7">
    <source>
        <dbReference type="EMBL" id="MBB4019477.1"/>
    </source>
</evidence>
<dbReference type="InterPro" id="IPR046348">
    <property type="entry name" value="SIS_dom_sf"/>
</dbReference>
<evidence type="ECO:0000259" key="5">
    <source>
        <dbReference type="PROSITE" id="PS51071"/>
    </source>
</evidence>
<dbReference type="PANTHER" id="PTHR30514:SF18">
    <property type="entry name" value="RPIR-FAMILY TRANSCRIPTIONAL REGULATOR"/>
    <property type="match status" value="1"/>
</dbReference>
<feature type="region of interest" description="Disordered" evidence="4">
    <location>
        <begin position="292"/>
        <end position="318"/>
    </location>
</feature>
<keyword evidence="2 7" id="KW-0238">DNA-binding</keyword>
<feature type="domain" description="HTH rpiR-type" evidence="5">
    <location>
        <begin position="6"/>
        <end position="82"/>
    </location>
</feature>
<feature type="domain" description="SIS" evidence="6">
    <location>
        <begin position="129"/>
        <end position="260"/>
    </location>
</feature>
<protein>
    <submittedName>
        <fullName evidence="7">DNA-binding MurR/RpiR family transcriptional regulator</fullName>
    </submittedName>
</protein>
<evidence type="ECO:0000259" key="6">
    <source>
        <dbReference type="PROSITE" id="PS51464"/>
    </source>
</evidence>
<dbReference type="PANTHER" id="PTHR30514">
    <property type="entry name" value="GLUCOKINASE"/>
    <property type="match status" value="1"/>
</dbReference>
<dbReference type="InterPro" id="IPR035472">
    <property type="entry name" value="RpiR-like_SIS"/>
</dbReference>
<keyword evidence="8" id="KW-1185">Reference proteome</keyword>
<dbReference type="InterPro" id="IPR009057">
    <property type="entry name" value="Homeodomain-like_sf"/>
</dbReference>
<dbReference type="CDD" id="cd05013">
    <property type="entry name" value="SIS_RpiR"/>
    <property type="match status" value="1"/>
</dbReference>
<dbReference type="PROSITE" id="PS51464">
    <property type="entry name" value="SIS"/>
    <property type="match status" value="1"/>
</dbReference>
<keyword evidence="1" id="KW-0805">Transcription regulation</keyword>
<dbReference type="Pfam" id="PF01380">
    <property type="entry name" value="SIS"/>
    <property type="match status" value="1"/>
</dbReference>
<dbReference type="Proteomes" id="UP000577362">
    <property type="component" value="Unassembled WGS sequence"/>
</dbReference>
<evidence type="ECO:0000313" key="8">
    <source>
        <dbReference type="Proteomes" id="UP000577362"/>
    </source>
</evidence>
<dbReference type="InterPro" id="IPR036388">
    <property type="entry name" value="WH-like_DNA-bd_sf"/>
</dbReference>
<sequence length="318" mass="33768">MATAFDEPSIAQRISRAVLSPSHRQIANYVLDHPLRVAAMPIDELASIVGVSVATANRFARALGFDGYAQFRTALVLGFETALAPVEKLRGKPEQPASAADILAATLAETAHNIDRTRQGLDTEACTRAVAAILGARRVFILGLGSSVWLAGLLLRKLELFCDRVQLLASMEGSSHAARILHRAKPGDLVITIAFPRYLSDTLLLTRRAREAGADVLALTESPSSPLASLATVALFAHGDSQFFANCEASSLALIEALSSAVAHASGRSVEAAAELAEAVLPWLHGNHAGALRPSSAWDRQAPSPPTPRRGQKPRQGR</sequence>
<name>A0A840CB24_9HYPH</name>
<dbReference type="Pfam" id="PF01418">
    <property type="entry name" value="HTH_6"/>
    <property type="match status" value="1"/>
</dbReference>
<dbReference type="SUPFAM" id="SSF53697">
    <property type="entry name" value="SIS domain"/>
    <property type="match status" value="1"/>
</dbReference>
<dbReference type="PROSITE" id="PS51071">
    <property type="entry name" value="HTH_RPIR"/>
    <property type="match status" value="1"/>
</dbReference>
<dbReference type="InterPro" id="IPR047640">
    <property type="entry name" value="RpiR-like"/>
</dbReference>
<proteinExistence type="predicted"/>
<evidence type="ECO:0000256" key="4">
    <source>
        <dbReference type="SAM" id="MobiDB-lite"/>
    </source>
</evidence>
<dbReference type="SUPFAM" id="SSF46689">
    <property type="entry name" value="Homeodomain-like"/>
    <property type="match status" value="1"/>
</dbReference>
<dbReference type="RefSeq" id="WP_019404205.1">
    <property type="nucleotide sequence ID" value="NZ_JACIEN010000007.1"/>
</dbReference>
<dbReference type="GO" id="GO:1901135">
    <property type="term" value="P:carbohydrate derivative metabolic process"/>
    <property type="evidence" value="ECO:0007669"/>
    <property type="project" value="InterPro"/>
</dbReference>
<evidence type="ECO:0000256" key="3">
    <source>
        <dbReference type="ARBA" id="ARBA00023163"/>
    </source>
</evidence>